<evidence type="ECO:0000313" key="1">
    <source>
        <dbReference type="EMBL" id="MEA5480520.1"/>
    </source>
</evidence>
<accession>A0ABU5TQ99</accession>
<protein>
    <submittedName>
        <fullName evidence="1">Uncharacterized protein</fullName>
    </submittedName>
</protein>
<name>A0ABU5TQ99_9CYAN</name>
<gene>
    <name evidence="1" type="ORF">VB774_23035</name>
</gene>
<sequence>MATLVALASIFQNFGRNHLRRTDVKLTSVRQKWNAEIGAWRPSPYICVNVGAWSPSPLSNLTPVRQKR</sequence>
<dbReference type="EMBL" id="JAYGIE010000129">
    <property type="protein sequence ID" value="MEA5480520.1"/>
    <property type="molecule type" value="Genomic_DNA"/>
</dbReference>
<reference evidence="1 2" key="1">
    <citation type="submission" date="2023-12" db="EMBL/GenBank/DDBJ databases">
        <title>Baltic Sea Cyanobacteria.</title>
        <authorList>
            <person name="Delbaje E."/>
            <person name="Fewer D.P."/>
            <person name="Shishido T.K."/>
        </authorList>
    </citation>
    <scope>NUCLEOTIDE SEQUENCE [LARGE SCALE GENOMIC DNA]</scope>
    <source>
        <strain evidence="1 2">UHCC 0370</strain>
    </source>
</reference>
<evidence type="ECO:0000313" key="2">
    <source>
        <dbReference type="Proteomes" id="UP001301388"/>
    </source>
</evidence>
<dbReference type="Proteomes" id="UP001301388">
    <property type="component" value="Unassembled WGS sequence"/>
</dbReference>
<proteinExistence type="predicted"/>
<comment type="caution">
    <text evidence="1">The sequence shown here is derived from an EMBL/GenBank/DDBJ whole genome shotgun (WGS) entry which is preliminary data.</text>
</comment>
<dbReference type="RefSeq" id="WP_323263490.1">
    <property type="nucleotide sequence ID" value="NZ_JAYGIE010000129.1"/>
</dbReference>
<keyword evidence="2" id="KW-1185">Reference proteome</keyword>
<organism evidence="1 2">
    <name type="scientific">Pseudanabaena galeata UHCC 0370</name>
    <dbReference type="NCBI Taxonomy" id="3110310"/>
    <lineage>
        <taxon>Bacteria</taxon>
        <taxon>Bacillati</taxon>
        <taxon>Cyanobacteriota</taxon>
        <taxon>Cyanophyceae</taxon>
        <taxon>Pseudanabaenales</taxon>
        <taxon>Pseudanabaenaceae</taxon>
        <taxon>Pseudanabaena</taxon>
    </lineage>
</organism>
<feature type="non-terminal residue" evidence="1">
    <location>
        <position position="68"/>
    </location>
</feature>